<dbReference type="RefSeq" id="WP_118149520.1">
    <property type="nucleotide sequence ID" value="NZ_QWEY01000001.1"/>
</dbReference>
<evidence type="ECO:0000259" key="4">
    <source>
        <dbReference type="SMART" id="SM00738"/>
    </source>
</evidence>
<sequence length="185" mass="20388">MFHSRTPIDAALCRLGTRPGQQWYLAQLKPNALAIARRNLLRQDFPVFAPQRLETRRCGARFRTEPRLLFPGYLFVALDPAGSRWRAVNSTMGVTQLVAFGGMPVAVPQGLVEQIALGCDAEGLILPPDELAPGDQVLISAGPFAGLLAEVERSEPERRVWILIELMGQKTRMLVGSDAVKRSRA</sequence>
<dbReference type="PANTHER" id="PTHR30265">
    <property type="entry name" value="RHO-INTERACTING TRANSCRIPTION TERMINATION FACTOR NUSG"/>
    <property type="match status" value="1"/>
</dbReference>
<dbReference type="OrthoDB" id="9787731at2"/>
<dbReference type="GO" id="GO:0031564">
    <property type="term" value="P:transcription antitermination"/>
    <property type="evidence" value="ECO:0007669"/>
    <property type="project" value="UniProtKB-KW"/>
</dbReference>
<dbReference type="InterPro" id="IPR006645">
    <property type="entry name" value="NGN-like_dom"/>
</dbReference>
<feature type="domain" description="KOW" evidence="5">
    <location>
        <begin position="130"/>
        <end position="157"/>
    </location>
</feature>
<gene>
    <name evidence="6" type="ORF">D1012_01230</name>
</gene>
<keyword evidence="7" id="KW-1185">Reference proteome</keyword>
<protein>
    <submittedName>
        <fullName evidence="6">Transcriptional activator RfaH</fullName>
    </submittedName>
</protein>
<accession>A0A411Z6U0</accession>
<dbReference type="Gene3D" id="3.30.70.940">
    <property type="entry name" value="NusG, N-terminal domain"/>
    <property type="match status" value="1"/>
</dbReference>
<dbReference type="GO" id="GO:0005829">
    <property type="term" value="C:cytosol"/>
    <property type="evidence" value="ECO:0007669"/>
    <property type="project" value="TreeGrafter"/>
</dbReference>
<dbReference type="Proteomes" id="UP000284547">
    <property type="component" value="Unassembled WGS sequence"/>
</dbReference>
<dbReference type="InterPro" id="IPR005824">
    <property type="entry name" value="KOW"/>
</dbReference>
<keyword evidence="3" id="KW-0804">Transcription</keyword>
<keyword evidence="2" id="KW-0805">Transcription regulation</keyword>
<dbReference type="SUPFAM" id="SSF50104">
    <property type="entry name" value="Translation proteins SH3-like domain"/>
    <property type="match status" value="1"/>
</dbReference>
<dbReference type="SMART" id="SM00738">
    <property type="entry name" value="NGN"/>
    <property type="match status" value="1"/>
</dbReference>
<dbReference type="InterPro" id="IPR036735">
    <property type="entry name" value="NGN_dom_sf"/>
</dbReference>
<dbReference type="GO" id="GO:0006354">
    <property type="term" value="P:DNA-templated transcription elongation"/>
    <property type="evidence" value="ECO:0007669"/>
    <property type="project" value="InterPro"/>
</dbReference>
<dbReference type="CDD" id="cd09892">
    <property type="entry name" value="NGN_SP_RfaH"/>
    <property type="match status" value="1"/>
</dbReference>
<name>A0A411Z6U0_9RHOB</name>
<dbReference type="SUPFAM" id="SSF82679">
    <property type="entry name" value="N-utilization substance G protein NusG, N-terminal domain"/>
    <property type="match status" value="1"/>
</dbReference>
<dbReference type="Pfam" id="PF02357">
    <property type="entry name" value="NusG"/>
    <property type="match status" value="1"/>
</dbReference>
<dbReference type="AlphaFoldDB" id="A0A411Z6U0"/>
<evidence type="ECO:0000256" key="2">
    <source>
        <dbReference type="ARBA" id="ARBA00023015"/>
    </source>
</evidence>
<organism evidence="6 7">
    <name type="scientific">Pseudotabrizicola alkalilacus</name>
    <dbReference type="NCBI Taxonomy" id="2305252"/>
    <lineage>
        <taxon>Bacteria</taxon>
        <taxon>Pseudomonadati</taxon>
        <taxon>Pseudomonadota</taxon>
        <taxon>Alphaproteobacteria</taxon>
        <taxon>Rhodobacterales</taxon>
        <taxon>Paracoccaceae</taxon>
        <taxon>Pseudotabrizicola</taxon>
    </lineage>
</organism>
<dbReference type="EMBL" id="QWEY01000001">
    <property type="protein sequence ID" value="RGP38776.1"/>
    <property type="molecule type" value="Genomic_DNA"/>
</dbReference>
<dbReference type="Pfam" id="PF00467">
    <property type="entry name" value="KOW"/>
    <property type="match status" value="1"/>
</dbReference>
<evidence type="ECO:0000256" key="3">
    <source>
        <dbReference type="ARBA" id="ARBA00023163"/>
    </source>
</evidence>
<evidence type="ECO:0000256" key="1">
    <source>
        <dbReference type="ARBA" id="ARBA00022814"/>
    </source>
</evidence>
<evidence type="ECO:0000313" key="7">
    <source>
        <dbReference type="Proteomes" id="UP000284547"/>
    </source>
</evidence>
<evidence type="ECO:0000259" key="5">
    <source>
        <dbReference type="SMART" id="SM00739"/>
    </source>
</evidence>
<dbReference type="PANTHER" id="PTHR30265:SF7">
    <property type="entry name" value="TRANSCRIPTION ANTITERMINATION PROTEIN RFAH"/>
    <property type="match status" value="1"/>
</dbReference>
<feature type="domain" description="NusG-like N-terminal" evidence="4">
    <location>
        <begin position="20"/>
        <end position="119"/>
    </location>
</feature>
<dbReference type="InterPro" id="IPR008991">
    <property type="entry name" value="Translation_prot_SH3-like_sf"/>
</dbReference>
<keyword evidence="1" id="KW-0889">Transcription antitermination</keyword>
<comment type="caution">
    <text evidence="6">The sequence shown here is derived from an EMBL/GenBank/DDBJ whole genome shotgun (WGS) entry which is preliminary data.</text>
</comment>
<reference evidence="6 7" key="1">
    <citation type="submission" date="2018-08" db="EMBL/GenBank/DDBJ databases">
        <title>Flavobacterium tibetense sp. nov., isolated from a wetland YonghuCo on Tibetan Plateau.</title>
        <authorList>
            <person name="Phurbu D."/>
            <person name="Lu H."/>
            <person name="Xing P."/>
        </authorList>
    </citation>
    <scope>NUCLEOTIDE SEQUENCE [LARGE SCALE GENOMIC DNA]</scope>
    <source>
        <strain evidence="6 7">DJC</strain>
    </source>
</reference>
<evidence type="ECO:0000313" key="6">
    <source>
        <dbReference type="EMBL" id="RGP38776.1"/>
    </source>
</evidence>
<proteinExistence type="predicted"/>
<dbReference type="InterPro" id="IPR043425">
    <property type="entry name" value="NusG-like"/>
</dbReference>
<dbReference type="SMART" id="SM00739">
    <property type="entry name" value="KOW"/>
    <property type="match status" value="1"/>
</dbReference>
<dbReference type="CDD" id="cd06091">
    <property type="entry name" value="KOW_NusG"/>
    <property type="match status" value="1"/>
</dbReference>